<reference evidence="1 2" key="1">
    <citation type="journal article" date="2016" name="Nat. Commun.">
        <title>Thousands of microbial genomes shed light on interconnected biogeochemical processes in an aquifer system.</title>
        <authorList>
            <person name="Anantharaman K."/>
            <person name="Brown C.T."/>
            <person name="Hug L.A."/>
            <person name="Sharon I."/>
            <person name="Castelle C.J."/>
            <person name="Probst A.J."/>
            <person name="Thomas B.C."/>
            <person name="Singh A."/>
            <person name="Wilkins M.J."/>
            <person name="Karaoz U."/>
            <person name="Brodie E.L."/>
            <person name="Williams K.H."/>
            <person name="Hubbard S.S."/>
            <person name="Banfield J.F."/>
        </authorList>
    </citation>
    <scope>NUCLEOTIDE SEQUENCE [LARGE SCALE GENOMIC DNA]</scope>
</reference>
<comment type="caution">
    <text evidence="1">The sequence shown here is derived from an EMBL/GenBank/DDBJ whole genome shotgun (WGS) entry which is preliminary data.</text>
</comment>
<accession>A0A1F7FEJ0</accession>
<dbReference type="GO" id="GO:0016853">
    <property type="term" value="F:isomerase activity"/>
    <property type="evidence" value="ECO:0007669"/>
    <property type="project" value="InterPro"/>
</dbReference>
<evidence type="ECO:0008006" key="3">
    <source>
        <dbReference type="Google" id="ProtNLM"/>
    </source>
</evidence>
<gene>
    <name evidence="1" type="ORF">A2519_22710</name>
</gene>
<dbReference type="AlphaFoldDB" id="A0A1F7FEJ0"/>
<organism evidence="1 2">
    <name type="scientific">Candidatus Raymondbacteria bacterium RIFOXYD12_FULL_49_13</name>
    <dbReference type="NCBI Taxonomy" id="1817890"/>
    <lineage>
        <taxon>Bacteria</taxon>
        <taxon>Raymondiibacteriota</taxon>
    </lineage>
</organism>
<protein>
    <recommendedName>
        <fullName evidence="3">Tagaturonate/fructuronate epimerase</fullName>
    </recommendedName>
</protein>
<evidence type="ECO:0000313" key="1">
    <source>
        <dbReference type="EMBL" id="OGK05094.1"/>
    </source>
</evidence>
<name>A0A1F7FEJ0_UNCRA</name>
<dbReference type="InterPro" id="IPR032586">
    <property type="entry name" value="UxaE"/>
</dbReference>
<dbReference type="Proteomes" id="UP000179243">
    <property type="component" value="Unassembled WGS sequence"/>
</dbReference>
<dbReference type="EMBL" id="MFYX01000062">
    <property type="protein sequence ID" value="OGK05094.1"/>
    <property type="molecule type" value="Genomic_DNA"/>
</dbReference>
<evidence type="ECO:0000313" key="2">
    <source>
        <dbReference type="Proteomes" id="UP000179243"/>
    </source>
</evidence>
<sequence length="515" mass="57382">MAEKQLLDIILKQGLLEKTQRQLNALKTPDNICFKDGDTRLYMNSLYTYKQRLLCIARLGVEKSLFVISPRKHPGVFPGKAMPRHGLWAQRVAFTPESCAILQELFPFTQPGPVLSLKTTFGCGDRLGLATAAHIRALRPFRASPVLAQQSMRELSLTHRTYEQVIADAAFMVFQEGYEEGWGADGDHLKNLKDIDGALTAGVTMITLDLSDSMNASAWQQDQTALTRSFAGLPASERKRLLSSYAGKPFTFGKQPVSLTPEETMRCAIIYGKAIDFVVAAEKLIRKKRGKYFDLEVSIDETANPTPHAHHLFIAKELRKRGVRFASLAPRFVGEFQKGIDYIGDLATFEREFMVHAAMAKALGGYKLSIHSGSDKFAVYPAIGKLTGLSVHVKTAGTNWLEAVRCIAETHTRLYRKMHQGALKAFAKASKLYHVTPDFSRMPDIAAMGNADLTQCLDQTDFRQVMHIAYGALLSSRGIGAEFFKTLRENEAHHYGLVEKHIRKHLKLLGVPSAR</sequence>
<dbReference type="Pfam" id="PF16257">
    <property type="entry name" value="UxaE"/>
    <property type="match status" value="1"/>
</dbReference>
<proteinExistence type="predicted"/>